<accession>A0ABQ9EQM1</accession>
<feature type="domain" description="RNA 3'-terminal phosphate cyclase" evidence="2">
    <location>
        <begin position="62"/>
        <end position="285"/>
    </location>
</feature>
<dbReference type="SUPFAM" id="SSF52913">
    <property type="entry name" value="RNA 3'-terminal phosphate cyclase, RPTC, insert domain"/>
    <property type="match status" value="1"/>
</dbReference>
<reference evidence="4 5" key="1">
    <citation type="submission" date="2022-12" db="EMBL/GenBank/DDBJ databases">
        <title>Chromosome-level genome of Tegillarca granosa.</title>
        <authorList>
            <person name="Kim J."/>
        </authorList>
    </citation>
    <scope>NUCLEOTIDE SEQUENCE [LARGE SCALE GENOMIC DNA]</scope>
    <source>
        <strain evidence="4">Teg-2019</strain>
        <tissue evidence="4">Adductor muscle</tissue>
    </source>
</reference>
<protein>
    <recommendedName>
        <fullName evidence="1">RNA 3'-terminal phosphate cyclase</fullName>
    </recommendedName>
</protein>
<dbReference type="PANTHER" id="PTHR11096:SF0">
    <property type="entry name" value="RNA 3'-TERMINAL PHOSPHATE CYCLASE"/>
    <property type="match status" value="1"/>
</dbReference>
<dbReference type="InterPro" id="IPR036553">
    <property type="entry name" value="RPTC_insert"/>
</dbReference>
<dbReference type="InterPro" id="IPR020719">
    <property type="entry name" value="RNA3'_term_phos_cycl-like_CS"/>
</dbReference>
<comment type="caution">
    <text evidence="4">The sequence shown here is derived from an EMBL/GenBank/DDBJ whole genome shotgun (WGS) entry which is preliminary data.</text>
</comment>
<dbReference type="Pfam" id="PF05189">
    <property type="entry name" value="RTC_insert"/>
    <property type="match status" value="1"/>
</dbReference>
<dbReference type="Gene3D" id="3.30.360.20">
    <property type="entry name" value="RNA 3'-terminal phosphate cyclase, insert domain"/>
    <property type="match status" value="1"/>
</dbReference>
<dbReference type="InterPro" id="IPR037136">
    <property type="entry name" value="RNA3'_phos_cyclase_dom_sf"/>
</dbReference>
<keyword evidence="5" id="KW-1185">Reference proteome</keyword>
<dbReference type="Gene3D" id="3.65.10.20">
    <property type="entry name" value="RNA 3'-terminal phosphate cyclase domain"/>
    <property type="match status" value="2"/>
</dbReference>
<evidence type="ECO:0000256" key="1">
    <source>
        <dbReference type="ARBA" id="ARBA00021428"/>
    </source>
</evidence>
<dbReference type="SUPFAM" id="SSF55205">
    <property type="entry name" value="EPT/RTPC-like"/>
    <property type="match status" value="2"/>
</dbReference>
<sequence>MHLISRCKMAERGKSDMIEIDGGALEGGGQILRNATALSCILNQPIRIFNIRAGRQTPGLRSVCLIMQAVMPCIVMSSGVTTLTLKGGTDADMAPQIDYESDVFRKVAEKFGFKFDVHVKKRGFYPKGGGEVIATGYPAHSLQSVTMTDQGKITHIHGKAFVAGVLPKKKHQTRISIDVLQETTDRAFGNGCGIIVVAETDTGCVLAGCGLGKKGVPAERVGASAAEDLLNNIDAGSCVDSFLQDQLIILMALAKGKSTIKCGSMTLHTETAIHIAKQLTNIQINLFVTKTIIDKYSEYQLFTI</sequence>
<evidence type="ECO:0000313" key="4">
    <source>
        <dbReference type="EMBL" id="KAJ8305578.1"/>
    </source>
</evidence>
<dbReference type="Proteomes" id="UP001217089">
    <property type="component" value="Unassembled WGS sequence"/>
</dbReference>
<dbReference type="PIRSF" id="PIRSF005378">
    <property type="entry name" value="RNA3'_term_phos_cycl_euk"/>
    <property type="match status" value="1"/>
</dbReference>
<dbReference type="InterPro" id="IPR000228">
    <property type="entry name" value="RNA3'_term_phos_cyc"/>
</dbReference>
<name>A0ABQ9EQM1_TEGGR</name>
<gene>
    <name evidence="4" type="ORF">KUTeg_016123</name>
</gene>
<evidence type="ECO:0000313" key="5">
    <source>
        <dbReference type="Proteomes" id="UP001217089"/>
    </source>
</evidence>
<feature type="domain" description="RNA 3'-terminal phosphate cyclase" evidence="2">
    <location>
        <begin position="25"/>
        <end position="61"/>
    </location>
</feature>
<evidence type="ECO:0000259" key="2">
    <source>
        <dbReference type="Pfam" id="PF01137"/>
    </source>
</evidence>
<dbReference type="InterPro" id="IPR013792">
    <property type="entry name" value="RNA3'P_cycl/enolpyr_Trfase_a/b"/>
</dbReference>
<dbReference type="PROSITE" id="PS01287">
    <property type="entry name" value="RTC"/>
    <property type="match status" value="1"/>
</dbReference>
<evidence type="ECO:0000259" key="3">
    <source>
        <dbReference type="Pfam" id="PF05189"/>
    </source>
</evidence>
<dbReference type="InterPro" id="IPR013791">
    <property type="entry name" value="RNA3'-term_phos_cycl_insert"/>
</dbReference>
<organism evidence="4 5">
    <name type="scientific">Tegillarca granosa</name>
    <name type="common">Malaysian cockle</name>
    <name type="synonym">Anadara granosa</name>
    <dbReference type="NCBI Taxonomy" id="220873"/>
    <lineage>
        <taxon>Eukaryota</taxon>
        <taxon>Metazoa</taxon>
        <taxon>Spiralia</taxon>
        <taxon>Lophotrochozoa</taxon>
        <taxon>Mollusca</taxon>
        <taxon>Bivalvia</taxon>
        <taxon>Autobranchia</taxon>
        <taxon>Pteriomorphia</taxon>
        <taxon>Arcoida</taxon>
        <taxon>Arcoidea</taxon>
        <taxon>Arcidae</taxon>
        <taxon>Tegillarca</taxon>
    </lineage>
</organism>
<dbReference type="Pfam" id="PF01137">
    <property type="entry name" value="RTC"/>
    <property type="match status" value="2"/>
</dbReference>
<dbReference type="PANTHER" id="PTHR11096">
    <property type="entry name" value="RNA 3' TERMINAL PHOSPHATE CYCLASE"/>
    <property type="match status" value="1"/>
</dbReference>
<proteinExistence type="predicted"/>
<feature type="domain" description="RNA 3'-terminal phosphate cyclase insert" evidence="3">
    <location>
        <begin position="163"/>
        <end position="233"/>
    </location>
</feature>
<dbReference type="EMBL" id="JARBDR010000813">
    <property type="protein sequence ID" value="KAJ8305578.1"/>
    <property type="molecule type" value="Genomic_DNA"/>
</dbReference>
<dbReference type="InterPro" id="IPR023797">
    <property type="entry name" value="RNA3'_phos_cyclase_dom"/>
</dbReference>